<gene>
    <name evidence="10" type="ORF">KDAU_24330</name>
</gene>
<feature type="modified residue" description="4-aspartylphosphate" evidence="6">
    <location>
        <position position="51"/>
    </location>
</feature>
<dbReference type="PROSITE" id="PS51755">
    <property type="entry name" value="OMPR_PHOB"/>
    <property type="match status" value="1"/>
</dbReference>
<evidence type="ECO:0000313" key="10">
    <source>
        <dbReference type="EMBL" id="GCE05104.1"/>
    </source>
</evidence>
<dbReference type="FunFam" id="1.10.10.10:FF:000005">
    <property type="entry name" value="Two-component system response regulator"/>
    <property type="match status" value="1"/>
</dbReference>
<dbReference type="CDD" id="cd00383">
    <property type="entry name" value="trans_reg_C"/>
    <property type="match status" value="1"/>
</dbReference>
<dbReference type="GO" id="GO:0006355">
    <property type="term" value="P:regulation of DNA-templated transcription"/>
    <property type="evidence" value="ECO:0007669"/>
    <property type="project" value="InterPro"/>
</dbReference>
<dbReference type="RefSeq" id="WP_126596182.1">
    <property type="nucleotide sequence ID" value="NZ_BIFQ01000001.1"/>
</dbReference>
<dbReference type="Pfam" id="PF00072">
    <property type="entry name" value="Response_reg"/>
    <property type="match status" value="1"/>
</dbReference>
<dbReference type="SMART" id="SM00448">
    <property type="entry name" value="REC"/>
    <property type="match status" value="1"/>
</dbReference>
<dbReference type="InterPro" id="IPR001789">
    <property type="entry name" value="Sig_transdc_resp-reg_receiver"/>
</dbReference>
<dbReference type="InterPro" id="IPR039420">
    <property type="entry name" value="WalR-like"/>
</dbReference>
<reference evidence="11" key="1">
    <citation type="submission" date="2018-12" db="EMBL/GenBank/DDBJ databases">
        <title>Tengunoibacter tsumagoiensis gen. nov., sp. nov., Dictyobacter kobayashii sp. nov., D. alpinus sp. nov., and D. joshuensis sp. nov. and description of Dictyobacteraceae fam. nov. within the order Ktedonobacterales isolated from Tengu-no-mugimeshi.</title>
        <authorList>
            <person name="Wang C.M."/>
            <person name="Zheng Y."/>
            <person name="Sakai Y."/>
            <person name="Toyoda A."/>
            <person name="Minakuchi Y."/>
            <person name="Abe K."/>
            <person name="Yokota A."/>
            <person name="Yabe S."/>
        </authorList>
    </citation>
    <scope>NUCLEOTIDE SEQUENCE [LARGE SCALE GENOMIC DNA]</scope>
    <source>
        <strain evidence="11">S-27</strain>
    </source>
</reference>
<evidence type="ECO:0000256" key="3">
    <source>
        <dbReference type="ARBA" id="ARBA00023015"/>
    </source>
</evidence>
<keyword evidence="11" id="KW-1185">Reference proteome</keyword>
<proteinExistence type="predicted"/>
<protein>
    <submittedName>
        <fullName evidence="10">DNA-binding response regulator</fullName>
    </submittedName>
</protein>
<evidence type="ECO:0000256" key="6">
    <source>
        <dbReference type="PROSITE-ProRule" id="PRU00169"/>
    </source>
</evidence>
<dbReference type="PANTHER" id="PTHR48111:SF22">
    <property type="entry name" value="REGULATOR OF RPOS"/>
    <property type="match status" value="1"/>
</dbReference>
<dbReference type="SUPFAM" id="SSF52172">
    <property type="entry name" value="CheY-like"/>
    <property type="match status" value="1"/>
</dbReference>
<dbReference type="InterPro" id="IPR036388">
    <property type="entry name" value="WH-like_DNA-bd_sf"/>
</dbReference>
<dbReference type="Proteomes" id="UP000287224">
    <property type="component" value="Unassembled WGS sequence"/>
</dbReference>
<keyword evidence="5" id="KW-0804">Transcription</keyword>
<dbReference type="Gene3D" id="3.40.50.2300">
    <property type="match status" value="1"/>
</dbReference>
<dbReference type="GO" id="GO:0032993">
    <property type="term" value="C:protein-DNA complex"/>
    <property type="evidence" value="ECO:0007669"/>
    <property type="project" value="TreeGrafter"/>
</dbReference>
<keyword evidence="2" id="KW-0902">Two-component regulatory system</keyword>
<evidence type="ECO:0000259" key="9">
    <source>
        <dbReference type="PROSITE" id="PS51755"/>
    </source>
</evidence>
<evidence type="ECO:0000259" key="8">
    <source>
        <dbReference type="PROSITE" id="PS50110"/>
    </source>
</evidence>
<dbReference type="Gene3D" id="6.10.250.690">
    <property type="match status" value="1"/>
</dbReference>
<accession>A0A401ZDZ6</accession>
<dbReference type="SMART" id="SM00862">
    <property type="entry name" value="Trans_reg_C"/>
    <property type="match status" value="1"/>
</dbReference>
<evidence type="ECO:0000256" key="7">
    <source>
        <dbReference type="PROSITE-ProRule" id="PRU01091"/>
    </source>
</evidence>
<feature type="domain" description="Response regulatory" evidence="8">
    <location>
        <begin position="2"/>
        <end position="116"/>
    </location>
</feature>
<dbReference type="OrthoDB" id="152576at2"/>
<comment type="caution">
    <text evidence="10">The sequence shown here is derived from an EMBL/GenBank/DDBJ whole genome shotgun (WGS) entry which is preliminary data.</text>
</comment>
<dbReference type="GO" id="GO:0000976">
    <property type="term" value="F:transcription cis-regulatory region binding"/>
    <property type="evidence" value="ECO:0007669"/>
    <property type="project" value="TreeGrafter"/>
</dbReference>
<evidence type="ECO:0000256" key="2">
    <source>
        <dbReference type="ARBA" id="ARBA00023012"/>
    </source>
</evidence>
<dbReference type="AlphaFoldDB" id="A0A401ZDZ6"/>
<dbReference type="GO" id="GO:0005829">
    <property type="term" value="C:cytosol"/>
    <property type="evidence" value="ECO:0007669"/>
    <property type="project" value="TreeGrafter"/>
</dbReference>
<evidence type="ECO:0000256" key="5">
    <source>
        <dbReference type="ARBA" id="ARBA00023163"/>
    </source>
</evidence>
<organism evidence="10 11">
    <name type="scientific">Dictyobacter aurantiacus</name>
    <dbReference type="NCBI Taxonomy" id="1936993"/>
    <lineage>
        <taxon>Bacteria</taxon>
        <taxon>Bacillati</taxon>
        <taxon>Chloroflexota</taxon>
        <taxon>Ktedonobacteria</taxon>
        <taxon>Ktedonobacterales</taxon>
        <taxon>Dictyobacteraceae</taxon>
        <taxon>Dictyobacter</taxon>
    </lineage>
</organism>
<dbReference type="Pfam" id="PF00486">
    <property type="entry name" value="Trans_reg_C"/>
    <property type="match status" value="1"/>
</dbReference>
<dbReference type="Gene3D" id="1.10.10.10">
    <property type="entry name" value="Winged helix-like DNA-binding domain superfamily/Winged helix DNA-binding domain"/>
    <property type="match status" value="1"/>
</dbReference>
<evidence type="ECO:0000256" key="1">
    <source>
        <dbReference type="ARBA" id="ARBA00022553"/>
    </source>
</evidence>
<sequence length="225" mass="25865">MHILVVEDHPTLGPDIKRGLENNNYYVDLVATGPEALARAYKFPYNLIILDVLLPGLNGWEVCQQLREHQQTAPILFLTALNKVDQRIKGLDMGADDYLTKPFAFQELEARVRALLRRDQTPQAPVLRFMDISLDTRTHEVQRGDRPLTLSSKEYALLDFLMRHPHHVLSRDMIAEHVWDYDAEHLSNVIDVYIRYLRTKLCAAGEPDVIHTVRGSGYQLKEPTL</sequence>
<dbReference type="PANTHER" id="PTHR48111">
    <property type="entry name" value="REGULATOR OF RPOS"/>
    <property type="match status" value="1"/>
</dbReference>
<dbReference type="InterPro" id="IPR011006">
    <property type="entry name" value="CheY-like_superfamily"/>
</dbReference>
<feature type="domain" description="OmpR/PhoB-type" evidence="9">
    <location>
        <begin position="124"/>
        <end position="222"/>
    </location>
</feature>
<dbReference type="PROSITE" id="PS50110">
    <property type="entry name" value="RESPONSE_REGULATORY"/>
    <property type="match status" value="1"/>
</dbReference>
<evidence type="ECO:0000313" key="11">
    <source>
        <dbReference type="Proteomes" id="UP000287224"/>
    </source>
</evidence>
<dbReference type="GO" id="GO:0000156">
    <property type="term" value="F:phosphorelay response regulator activity"/>
    <property type="evidence" value="ECO:0007669"/>
    <property type="project" value="TreeGrafter"/>
</dbReference>
<keyword evidence="3" id="KW-0805">Transcription regulation</keyword>
<keyword evidence="1 6" id="KW-0597">Phosphoprotein</keyword>
<name>A0A401ZDZ6_9CHLR</name>
<evidence type="ECO:0000256" key="4">
    <source>
        <dbReference type="ARBA" id="ARBA00023125"/>
    </source>
</evidence>
<feature type="DNA-binding region" description="OmpR/PhoB-type" evidence="7">
    <location>
        <begin position="124"/>
        <end position="222"/>
    </location>
</feature>
<dbReference type="InterPro" id="IPR001867">
    <property type="entry name" value="OmpR/PhoB-type_DNA-bd"/>
</dbReference>
<dbReference type="EMBL" id="BIFQ01000001">
    <property type="protein sequence ID" value="GCE05104.1"/>
    <property type="molecule type" value="Genomic_DNA"/>
</dbReference>
<keyword evidence="4 7" id="KW-0238">DNA-binding</keyword>